<dbReference type="SUPFAM" id="SSF52047">
    <property type="entry name" value="RNI-like"/>
    <property type="match status" value="1"/>
</dbReference>
<gene>
    <name evidence="2" type="ORF">CU098_009254</name>
</gene>
<dbReference type="EMBL" id="PJQM01002222">
    <property type="protein sequence ID" value="RCH97112.1"/>
    <property type="molecule type" value="Genomic_DNA"/>
</dbReference>
<dbReference type="InterPro" id="IPR052201">
    <property type="entry name" value="LRR-containing_regulator"/>
</dbReference>
<evidence type="ECO:0000313" key="3">
    <source>
        <dbReference type="Proteomes" id="UP000253551"/>
    </source>
</evidence>
<dbReference type="PANTHER" id="PTHR24111:SF0">
    <property type="entry name" value="LEUCINE-RICH REPEAT-CONTAINING PROTEIN"/>
    <property type="match status" value="1"/>
</dbReference>
<dbReference type="InterPro" id="IPR001611">
    <property type="entry name" value="Leu-rich_rpt"/>
</dbReference>
<dbReference type="AlphaFoldDB" id="A0A367K4C3"/>
<protein>
    <submittedName>
        <fullName evidence="2">Uncharacterized protein</fullName>
    </submittedName>
</protein>
<dbReference type="PANTHER" id="PTHR24111">
    <property type="entry name" value="LEUCINE-RICH REPEAT-CONTAINING PROTEIN 34"/>
    <property type="match status" value="1"/>
</dbReference>
<accession>A0A367K4C3</accession>
<dbReference type="InterPro" id="IPR038425">
    <property type="entry name" value="GAT_sf"/>
</dbReference>
<organism evidence="2 3">
    <name type="scientific">Rhizopus stolonifer</name>
    <name type="common">Rhizopus nigricans</name>
    <dbReference type="NCBI Taxonomy" id="4846"/>
    <lineage>
        <taxon>Eukaryota</taxon>
        <taxon>Fungi</taxon>
        <taxon>Fungi incertae sedis</taxon>
        <taxon>Mucoromycota</taxon>
        <taxon>Mucoromycotina</taxon>
        <taxon>Mucoromycetes</taxon>
        <taxon>Mucorales</taxon>
        <taxon>Mucorineae</taxon>
        <taxon>Rhizopodaceae</taxon>
        <taxon>Rhizopus</taxon>
    </lineage>
</organism>
<keyword evidence="1" id="KW-0677">Repeat</keyword>
<dbReference type="Pfam" id="PF13516">
    <property type="entry name" value="LRR_6"/>
    <property type="match status" value="2"/>
</dbReference>
<dbReference type="Gene3D" id="1.20.58.160">
    <property type="match status" value="1"/>
</dbReference>
<dbReference type="OrthoDB" id="120976at2759"/>
<dbReference type="Proteomes" id="UP000253551">
    <property type="component" value="Unassembled WGS sequence"/>
</dbReference>
<sequence length="620" mass="69406">MSKSILKPAKLTNSQNNSWFSKFNNDANLFSFRSKEQESNEDLANELSPKELRRVRFPVQTDLVTECILIKEEETLEKIVSETIHVQTSLQLLSLYELVCKNKQEPTIDAFVSTLIMQPQATFLTRLDLSGQLLTKQSVSPLADIMSIDFGIQELNLTNCGLEDDAVKILMHSLLENDRVKYLNLANNHKLTISAIKYISVYIKGSHKLFTLDLSLNQLDKRAAQYLFAATTTSSVSRLIMNGCGLRTNAQLEVLVSGIKKSRIQHLSLHQNRIGHQGALSLGVMLRDYENNLGGSLESLELDGNDLNTGIQYIAQALKRNQNLRTLSVRQCKLDAKGCVLIGEALKYNQRLEKLDLGNNPSICVQSLEGPVALKQALLVNRSLKDLGLIDTGMTTEAVIAIAESLAENKSLTRLDLSKNPLIDIAGMMAIAVSIRLNHSITFIDINILTNDEEMLQIHHDMLAICTRNSQEAKEKLDTEKDEPKNSLITTTQATARLTLQERLEAVTKGQKTEDDSKLIEEALDILEQISKSEYDEDLLNKCKELQVTVCQRIPNISEASQLEILLGINDKLTLSIENYYREIPAKSIPDTNLEKMRNEIEAEEGAAFLVAKRQEISIE</sequence>
<evidence type="ECO:0000313" key="2">
    <source>
        <dbReference type="EMBL" id="RCH97112.1"/>
    </source>
</evidence>
<proteinExistence type="predicted"/>
<comment type="caution">
    <text evidence="2">The sequence shown here is derived from an EMBL/GenBank/DDBJ whole genome shotgun (WGS) entry which is preliminary data.</text>
</comment>
<dbReference type="SMART" id="SM00368">
    <property type="entry name" value="LRR_RI"/>
    <property type="match status" value="8"/>
</dbReference>
<dbReference type="Gene3D" id="3.80.10.10">
    <property type="entry name" value="Ribonuclease Inhibitor"/>
    <property type="match status" value="3"/>
</dbReference>
<name>A0A367K4C3_RHIST</name>
<evidence type="ECO:0000256" key="1">
    <source>
        <dbReference type="ARBA" id="ARBA00022737"/>
    </source>
</evidence>
<reference evidence="2 3" key="1">
    <citation type="journal article" date="2018" name="G3 (Bethesda)">
        <title>Phylogenetic and Phylogenomic Definition of Rhizopus Species.</title>
        <authorList>
            <person name="Gryganskyi A.P."/>
            <person name="Golan J."/>
            <person name="Dolatabadi S."/>
            <person name="Mondo S."/>
            <person name="Robb S."/>
            <person name="Idnurm A."/>
            <person name="Muszewska A."/>
            <person name="Steczkiewicz K."/>
            <person name="Masonjones S."/>
            <person name="Liao H.L."/>
            <person name="Gajdeczka M.T."/>
            <person name="Anike F."/>
            <person name="Vuek A."/>
            <person name="Anishchenko I.M."/>
            <person name="Voigt K."/>
            <person name="de Hoog G.S."/>
            <person name="Smith M.E."/>
            <person name="Heitman J."/>
            <person name="Vilgalys R."/>
            <person name="Stajich J.E."/>
        </authorList>
    </citation>
    <scope>NUCLEOTIDE SEQUENCE [LARGE SCALE GENOMIC DNA]</scope>
    <source>
        <strain evidence="2 3">LSU 92-RS-03</strain>
    </source>
</reference>
<keyword evidence="3" id="KW-1185">Reference proteome</keyword>
<dbReference type="InterPro" id="IPR032675">
    <property type="entry name" value="LRR_dom_sf"/>
</dbReference>